<name>A0A699X9P6_TANCI</name>
<feature type="non-terminal residue" evidence="2">
    <location>
        <position position="96"/>
    </location>
</feature>
<feature type="compositionally biased region" description="Basic and acidic residues" evidence="1">
    <location>
        <begin position="8"/>
        <end position="19"/>
    </location>
</feature>
<organism evidence="2">
    <name type="scientific">Tanacetum cinerariifolium</name>
    <name type="common">Dalmatian daisy</name>
    <name type="synonym">Chrysanthemum cinerariifolium</name>
    <dbReference type="NCBI Taxonomy" id="118510"/>
    <lineage>
        <taxon>Eukaryota</taxon>
        <taxon>Viridiplantae</taxon>
        <taxon>Streptophyta</taxon>
        <taxon>Embryophyta</taxon>
        <taxon>Tracheophyta</taxon>
        <taxon>Spermatophyta</taxon>
        <taxon>Magnoliopsida</taxon>
        <taxon>eudicotyledons</taxon>
        <taxon>Gunneridae</taxon>
        <taxon>Pentapetalae</taxon>
        <taxon>asterids</taxon>
        <taxon>campanulids</taxon>
        <taxon>Asterales</taxon>
        <taxon>Asteraceae</taxon>
        <taxon>Asteroideae</taxon>
        <taxon>Anthemideae</taxon>
        <taxon>Anthemidinae</taxon>
        <taxon>Tanacetum</taxon>
    </lineage>
</organism>
<proteinExistence type="predicted"/>
<evidence type="ECO:0000313" key="2">
    <source>
        <dbReference type="EMBL" id="GFD54668.1"/>
    </source>
</evidence>
<feature type="compositionally biased region" description="Low complexity" evidence="1">
    <location>
        <begin position="63"/>
        <end position="82"/>
    </location>
</feature>
<protein>
    <submittedName>
        <fullName evidence="2">Uncharacterized protein</fullName>
    </submittedName>
</protein>
<dbReference type="EMBL" id="BKCJ011808717">
    <property type="protein sequence ID" value="GFD54668.1"/>
    <property type="molecule type" value="Genomic_DNA"/>
</dbReference>
<feature type="non-terminal residue" evidence="2">
    <location>
        <position position="1"/>
    </location>
</feature>
<comment type="caution">
    <text evidence="2">The sequence shown here is derived from an EMBL/GenBank/DDBJ whole genome shotgun (WGS) entry which is preliminary data.</text>
</comment>
<reference evidence="2" key="1">
    <citation type="journal article" date="2019" name="Sci. Rep.">
        <title>Draft genome of Tanacetum cinerariifolium, the natural source of mosquito coil.</title>
        <authorList>
            <person name="Yamashiro T."/>
            <person name="Shiraishi A."/>
            <person name="Satake H."/>
            <person name="Nakayama K."/>
        </authorList>
    </citation>
    <scope>NUCLEOTIDE SEQUENCE</scope>
</reference>
<evidence type="ECO:0000256" key="1">
    <source>
        <dbReference type="SAM" id="MobiDB-lite"/>
    </source>
</evidence>
<accession>A0A699X9P6</accession>
<gene>
    <name evidence="2" type="ORF">Tci_926637</name>
</gene>
<dbReference type="AlphaFoldDB" id="A0A699X9P6"/>
<feature type="region of interest" description="Disordered" evidence="1">
    <location>
        <begin position="1"/>
        <end position="40"/>
    </location>
</feature>
<sequence length="96" mass="9621">QVAGCRQGRAESAGHRAAGDDSAATDGGSPGGETVWRSAPARCDCPRDCCAPETVVARRTAVRAGRQAAGVDAGGDSSAAKAAQHHNHSGDPRSAR</sequence>
<feature type="region of interest" description="Disordered" evidence="1">
    <location>
        <begin position="63"/>
        <end position="96"/>
    </location>
</feature>